<protein>
    <recommendedName>
        <fullName evidence="1">Reverse transcriptase domain-containing protein</fullName>
    </recommendedName>
</protein>
<dbReference type="Proteomes" id="UP001497623">
    <property type="component" value="Unassembled WGS sequence"/>
</dbReference>
<feature type="domain" description="Reverse transcriptase" evidence="1">
    <location>
        <begin position="247"/>
        <end position="346"/>
    </location>
</feature>
<evidence type="ECO:0000313" key="3">
    <source>
        <dbReference type="Proteomes" id="UP001497623"/>
    </source>
</evidence>
<feature type="non-terminal residue" evidence="2">
    <location>
        <position position="1"/>
    </location>
</feature>
<evidence type="ECO:0000313" key="2">
    <source>
        <dbReference type="EMBL" id="CAL4098430.1"/>
    </source>
</evidence>
<dbReference type="Pfam" id="PF00078">
    <property type="entry name" value="RVT_1"/>
    <property type="match status" value="1"/>
</dbReference>
<proteinExistence type="predicted"/>
<organism evidence="2 3">
    <name type="scientific">Meganyctiphanes norvegica</name>
    <name type="common">Northern krill</name>
    <name type="synonym">Thysanopoda norvegica</name>
    <dbReference type="NCBI Taxonomy" id="48144"/>
    <lineage>
        <taxon>Eukaryota</taxon>
        <taxon>Metazoa</taxon>
        <taxon>Ecdysozoa</taxon>
        <taxon>Arthropoda</taxon>
        <taxon>Crustacea</taxon>
        <taxon>Multicrustacea</taxon>
        <taxon>Malacostraca</taxon>
        <taxon>Eumalacostraca</taxon>
        <taxon>Eucarida</taxon>
        <taxon>Euphausiacea</taxon>
        <taxon>Euphausiidae</taxon>
        <taxon>Meganyctiphanes</taxon>
    </lineage>
</organism>
<sequence>VHCKDQNHIKHLEYTYNSITEILTSSSEELLNKDKKKYVQRPGWNDHVSELYETSCETRKLWLNQGKPRHGPVFEMHTKARLRVKYAIRYIKNHETQLRREALGKKLADGKDMQFWKEIQTINNSNTPLPTTIDNTTGSDKILKLWRSHFYDLFNFTHRETYDKTRFILETTIKEVTVTVDEVSRAIDKLDCNKTCELDRVYAENLKYCSNRILPLLSLCITGFFIHGFLPESMLSVVLVPIIKDKSGNITSKENYRPIALASILSKVIELIIMDRIETCLLTQSNQFGFKPKHGTDQCIYVFKEIVDMYKNLNSRVTVCFLDASKAFDKINHTILFNKLEKTGFMWVFVMYACLLV</sequence>
<keyword evidence="3" id="KW-1185">Reference proteome</keyword>
<dbReference type="InterPro" id="IPR000477">
    <property type="entry name" value="RT_dom"/>
</dbReference>
<evidence type="ECO:0000259" key="1">
    <source>
        <dbReference type="Pfam" id="PF00078"/>
    </source>
</evidence>
<accession>A0AAV2QWE8</accession>
<dbReference type="PANTHER" id="PTHR19446">
    <property type="entry name" value="REVERSE TRANSCRIPTASES"/>
    <property type="match status" value="1"/>
</dbReference>
<dbReference type="AlphaFoldDB" id="A0AAV2QWE8"/>
<gene>
    <name evidence="2" type="ORF">MNOR_LOCUS16228</name>
</gene>
<dbReference type="EMBL" id="CAXKWB010010550">
    <property type="protein sequence ID" value="CAL4098430.1"/>
    <property type="molecule type" value="Genomic_DNA"/>
</dbReference>
<comment type="caution">
    <text evidence="2">The sequence shown here is derived from an EMBL/GenBank/DDBJ whole genome shotgun (WGS) entry which is preliminary data.</text>
</comment>
<name>A0AAV2QWE8_MEGNR</name>
<reference evidence="2 3" key="1">
    <citation type="submission" date="2024-05" db="EMBL/GenBank/DDBJ databases">
        <authorList>
            <person name="Wallberg A."/>
        </authorList>
    </citation>
    <scope>NUCLEOTIDE SEQUENCE [LARGE SCALE GENOMIC DNA]</scope>
</reference>